<dbReference type="STRING" id="36745.CLSAP_20710"/>
<gene>
    <name evidence="2" type="ORF">Cspa_c22570</name>
</gene>
<keyword evidence="1" id="KW-0812">Transmembrane</keyword>
<evidence type="ECO:0000313" key="2">
    <source>
        <dbReference type="EMBL" id="AGF56022.1"/>
    </source>
</evidence>
<reference evidence="2 3" key="1">
    <citation type="submission" date="2013-02" db="EMBL/GenBank/DDBJ databases">
        <title>Genome sequence of Clostridium saccharoperbutylacetonicum N1-4(HMT).</title>
        <authorList>
            <person name="Poehlein A."/>
            <person name="Daniel R."/>
        </authorList>
    </citation>
    <scope>NUCLEOTIDE SEQUENCE [LARGE SCALE GENOMIC DNA]</scope>
    <source>
        <strain evidence="3">N1-4(HMT)</strain>
    </source>
</reference>
<feature type="transmembrane region" description="Helical" evidence="1">
    <location>
        <begin position="125"/>
        <end position="145"/>
    </location>
</feature>
<keyword evidence="1" id="KW-0472">Membrane</keyword>
<keyword evidence="3" id="KW-1185">Reference proteome</keyword>
<dbReference type="AlphaFoldDB" id="M1MX21"/>
<dbReference type="KEGG" id="csr:Cspa_c22570"/>
<dbReference type="RefSeq" id="WP_015392341.1">
    <property type="nucleotide sequence ID" value="NC_020291.1"/>
</dbReference>
<dbReference type="HOGENOM" id="CLU_135084_1_0_9"/>
<dbReference type="OrthoDB" id="1787445at2"/>
<feature type="transmembrane region" description="Helical" evidence="1">
    <location>
        <begin position="54"/>
        <end position="76"/>
    </location>
</feature>
<organism evidence="2 3">
    <name type="scientific">Clostridium saccharoperbutylacetonicum N1-4(HMT)</name>
    <dbReference type="NCBI Taxonomy" id="931276"/>
    <lineage>
        <taxon>Bacteria</taxon>
        <taxon>Bacillati</taxon>
        <taxon>Bacillota</taxon>
        <taxon>Clostridia</taxon>
        <taxon>Eubacteriales</taxon>
        <taxon>Clostridiaceae</taxon>
        <taxon>Clostridium</taxon>
    </lineage>
</organism>
<accession>M1MX21</accession>
<protein>
    <submittedName>
        <fullName evidence="2">Uncharacterized protein</fullName>
    </submittedName>
</protein>
<dbReference type="PATRIC" id="fig|931276.5.peg.2256"/>
<evidence type="ECO:0000256" key="1">
    <source>
        <dbReference type="SAM" id="Phobius"/>
    </source>
</evidence>
<keyword evidence="1" id="KW-1133">Transmembrane helix</keyword>
<feature type="transmembrane region" description="Helical" evidence="1">
    <location>
        <begin position="88"/>
        <end position="110"/>
    </location>
</feature>
<name>M1MX21_9CLOT</name>
<evidence type="ECO:0000313" key="3">
    <source>
        <dbReference type="Proteomes" id="UP000011728"/>
    </source>
</evidence>
<dbReference type="Proteomes" id="UP000011728">
    <property type="component" value="Chromosome"/>
</dbReference>
<proteinExistence type="predicted"/>
<dbReference type="EMBL" id="CP004121">
    <property type="protein sequence ID" value="AGF56022.1"/>
    <property type="molecule type" value="Genomic_DNA"/>
</dbReference>
<sequence>MLRLTVFEFIFRGMPEAFVVMFAMLMLSNARIDRNRYIISSLLLGFGEYGIRFLPISFGVHTILGIFIMIIIMWSIDNVDVIFAIRSSLILTITMFIIEGLNIIALKLIFKDVFDTIMLDTKLRTLTGIPSLIILVIISYIIYYLKKRKN</sequence>
<dbReference type="eggNOG" id="ENOG5033NXY">
    <property type="taxonomic scope" value="Bacteria"/>
</dbReference>